<feature type="transmembrane region" description="Helical" evidence="1">
    <location>
        <begin position="94"/>
        <end position="116"/>
    </location>
</feature>
<keyword evidence="1" id="KW-0472">Membrane</keyword>
<accession>A0A814G7W8</accession>
<dbReference type="EMBL" id="CAJNRF010016430">
    <property type="protein sequence ID" value="CAF2204278.1"/>
    <property type="molecule type" value="Genomic_DNA"/>
</dbReference>
<comment type="caution">
    <text evidence="3">The sequence shown here is derived from an EMBL/GenBank/DDBJ whole genome shotgun (WGS) entry which is preliminary data.</text>
</comment>
<organism evidence="3 8">
    <name type="scientific">Rotaria magnacalcarata</name>
    <dbReference type="NCBI Taxonomy" id="392030"/>
    <lineage>
        <taxon>Eukaryota</taxon>
        <taxon>Metazoa</taxon>
        <taxon>Spiralia</taxon>
        <taxon>Gnathifera</taxon>
        <taxon>Rotifera</taxon>
        <taxon>Eurotatoria</taxon>
        <taxon>Bdelloidea</taxon>
        <taxon>Philodinida</taxon>
        <taxon>Philodinidae</taxon>
        <taxon>Rotaria</taxon>
    </lineage>
</organism>
<dbReference type="AlphaFoldDB" id="A0A814G7W8"/>
<evidence type="ECO:0000313" key="7">
    <source>
        <dbReference type="EMBL" id="CAF2204278.1"/>
    </source>
</evidence>
<evidence type="ECO:0000313" key="3">
    <source>
        <dbReference type="EMBL" id="CAF0992560.1"/>
    </source>
</evidence>
<keyword evidence="2" id="KW-0732">Signal</keyword>
<dbReference type="EMBL" id="CAJNOW010000071">
    <property type="protein sequence ID" value="CAF1226123.1"/>
    <property type="molecule type" value="Genomic_DNA"/>
</dbReference>
<dbReference type="Proteomes" id="UP000663855">
    <property type="component" value="Unassembled WGS sequence"/>
</dbReference>
<keyword evidence="1" id="KW-1133">Transmembrane helix</keyword>
<dbReference type="EMBL" id="CAJNRE010000643">
    <property type="protein sequence ID" value="CAF1929805.1"/>
    <property type="molecule type" value="Genomic_DNA"/>
</dbReference>
<gene>
    <name evidence="3" type="ORF">CJN711_LOCUS1930</name>
    <name evidence="4" type="ORF">KQP761_LOCUS1058</name>
    <name evidence="5" type="ORF">MBJ925_LOCUS4017</name>
    <name evidence="7" type="ORF">WKI299_LOCUS34665</name>
    <name evidence="6" type="ORF">XDN619_LOCUS1592</name>
</gene>
<name>A0A814G7W8_9BILA</name>
<evidence type="ECO:0000313" key="8">
    <source>
        <dbReference type="Proteomes" id="UP000663855"/>
    </source>
</evidence>
<evidence type="ECO:0000313" key="6">
    <source>
        <dbReference type="EMBL" id="CAF1965294.1"/>
    </source>
</evidence>
<dbReference type="Proteomes" id="UP000663834">
    <property type="component" value="Unassembled WGS sequence"/>
</dbReference>
<dbReference type="EMBL" id="CAJNRG010000075">
    <property type="protein sequence ID" value="CAF1965294.1"/>
    <property type="molecule type" value="Genomic_DNA"/>
</dbReference>
<feature type="chain" id="PRO_5036410126" evidence="2">
    <location>
        <begin position="17"/>
        <end position="119"/>
    </location>
</feature>
<dbReference type="EMBL" id="CAJNOV010000123">
    <property type="protein sequence ID" value="CAF0992560.1"/>
    <property type="molecule type" value="Genomic_DNA"/>
</dbReference>
<evidence type="ECO:0000256" key="2">
    <source>
        <dbReference type="SAM" id="SignalP"/>
    </source>
</evidence>
<evidence type="ECO:0000313" key="5">
    <source>
        <dbReference type="EMBL" id="CAF1929805.1"/>
    </source>
</evidence>
<dbReference type="Proteomes" id="UP000663824">
    <property type="component" value="Unassembled WGS sequence"/>
</dbReference>
<feature type="signal peptide" evidence="2">
    <location>
        <begin position="1"/>
        <end position="16"/>
    </location>
</feature>
<dbReference type="Proteomes" id="UP000663887">
    <property type="component" value="Unassembled WGS sequence"/>
</dbReference>
<dbReference type="Proteomes" id="UP000663856">
    <property type="component" value="Unassembled WGS sequence"/>
</dbReference>
<protein>
    <submittedName>
        <fullName evidence="3">Uncharacterized protein</fullName>
    </submittedName>
</protein>
<proteinExistence type="predicted"/>
<sequence length="119" mass="13236">MLKIFIGFCFVLCAWCQIDTEEATRRCLLCCSNNTKCQNAYEGRPGKCCKSRIHEDTCCASTAKCAPNGDCYDMDPSSVNKNRNVDIDENSSNWINIMVIIIVFCVTCGAPILCAIMRS</sequence>
<reference evidence="3" key="1">
    <citation type="submission" date="2021-02" db="EMBL/GenBank/DDBJ databases">
        <authorList>
            <person name="Nowell W R."/>
        </authorList>
    </citation>
    <scope>NUCLEOTIDE SEQUENCE</scope>
</reference>
<evidence type="ECO:0000313" key="4">
    <source>
        <dbReference type="EMBL" id="CAF1226123.1"/>
    </source>
</evidence>
<keyword evidence="1" id="KW-0812">Transmembrane</keyword>
<evidence type="ECO:0000256" key="1">
    <source>
        <dbReference type="SAM" id="Phobius"/>
    </source>
</evidence>